<dbReference type="EMBL" id="SBAP01000011">
    <property type="protein sequence ID" value="RXZ69869.1"/>
    <property type="molecule type" value="Genomic_DNA"/>
</dbReference>
<name>A0A4Q2KY04_9FUSO</name>
<organism evidence="2 3">
    <name type="scientific">Fusobacterium necrophorum</name>
    <dbReference type="NCBI Taxonomy" id="859"/>
    <lineage>
        <taxon>Bacteria</taxon>
        <taxon>Fusobacteriati</taxon>
        <taxon>Fusobacteriota</taxon>
        <taxon>Fusobacteriia</taxon>
        <taxon>Fusobacteriales</taxon>
        <taxon>Fusobacteriaceae</taxon>
        <taxon>Fusobacterium</taxon>
    </lineage>
</organism>
<accession>A0A4Q2KY04</accession>
<feature type="domain" description="Glycoside-hydrolase family GH114 TIM-barrel" evidence="1">
    <location>
        <begin position="207"/>
        <end position="300"/>
    </location>
</feature>
<gene>
    <name evidence="2" type="ORF">EPT53_05320</name>
</gene>
<dbReference type="PRINTS" id="PR01545">
    <property type="entry name" value="THEMAYE10DUF"/>
</dbReference>
<dbReference type="SUPFAM" id="SSF51445">
    <property type="entry name" value="(Trans)glycosidases"/>
    <property type="match status" value="1"/>
</dbReference>
<dbReference type="Pfam" id="PF03537">
    <property type="entry name" value="Glyco_hydro_114"/>
    <property type="match status" value="1"/>
</dbReference>
<proteinExistence type="predicted"/>
<dbReference type="Proteomes" id="UP000289216">
    <property type="component" value="Unassembled WGS sequence"/>
</dbReference>
<sequence>MKKGFVFFCFFFYSIVSFADSFYRASMRELIQEIRRNTTQDKILITQNGNELYFRDGRLDDGMFSLTQGSTQEDLYYGEKFILSRKTSQKEQKRSLGYLLPLRRAGKVIFSINYGRGENIRNRLKQELKKLTFLGELLPSFEAKELYEPLEKFHKEDVTSLEKAKNFLCLLNPESYKSLEEYCSALQESSYDVLLIEVSWNGIFFSKEQIESLKRKAIGGKRLVIAYFSIGEAEDYRSYWKKEWSREKPHWILEENPDWKGNYLVKYWSREWKKILKEYQKKLDEIGVDGYLLDTVDSFYYFEEKERSHSIHKVIMDYQ</sequence>
<evidence type="ECO:0000259" key="1">
    <source>
        <dbReference type="Pfam" id="PF03537"/>
    </source>
</evidence>
<dbReference type="InterPro" id="IPR016062">
    <property type="entry name" value="TM1410-rel"/>
</dbReference>
<dbReference type="InterPro" id="IPR013785">
    <property type="entry name" value="Aldolase_TIM"/>
</dbReference>
<dbReference type="AlphaFoldDB" id="A0A4Q2KY04"/>
<dbReference type="PANTHER" id="PTHR35882:SF3">
    <property type="entry name" value="GLYCOSIDE-HYDROLASE FAMILY GH114 TIM-BARREL DOMAIN-CONTAINING PROTEIN"/>
    <property type="match status" value="1"/>
</dbReference>
<dbReference type="Gene3D" id="3.20.20.70">
    <property type="entry name" value="Aldolase class I"/>
    <property type="match status" value="2"/>
</dbReference>
<protein>
    <submittedName>
        <fullName evidence="2">Endo alpha-1,4 polygalactosaminidase</fullName>
    </submittedName>
</protein>
<dbReference type="InterPro" id="IPR017853">
    <property type="entry name" value="GH"/>
</dbReference>
<evidence type="ECO:0000313" key="2">
    <source>
        <dbReference type="EMBL" id="RXZ69869.1"/>
    </source>
</evidence>
<dbReference type="InterPro" id="IPR004352">
    <property type="entry name" value="GH114_TIM-barrel"/>
</dbReference>
<reference evidence="2 3" key="1">
    <citation type="submission" date="2019-01" db="EMBL/GenBank/DDBJ databases">
        <title>Fusobacterium necrophorum Isolated From the Uterus of Dairy Cows.</title>
        <authorList>
            <person name="Francis A.M."/>
        </authorList>
    </citation>
    <scope>NUCLEOTIDE SEQUENCE [LARGE SCALE GENOMIC DNA]</scope>
    <source>
        <strain evidence="2 3">KG35</strain>
    </source>
</reference>
<dbReference type="PANTHER" id="PTHR35882">
    <property type="entry name" value="PELA"/>
    <property type="match status" value="1"/>
</dbReference>
<dbReference type="RefSeq" id="WP_129490977.1">
    <property type="nucleotide sequence ID" value="NZ_SBAP01000011.1"/>
</dbReference>
<evidence type="ECO:0000313" key="3">
    <source>
        <dbReference type="Proteomes" id="UP000289216"/>
    </source>
</evidence>
<comment type="caution">
    <text evidence="2">The sequence shown here is derived from an EMBL/GenBank/DDBJ whole genome shotgun (WGS) entry which is preliminary data.</text>
</comment>